<dbReference type="RefSeq" id="WP_161553191.1">
    <property type="nucleotide sequence ID" value="NZ_AP022325.1"/>
</dbReference>
<feature type="transmembrane region" description="Helical" evidence="6">
    <location>
        <begin position="81"/>
        <end position="106"/>
    </location>
</feature>
<feature type="transmembrane region" description="Helical" evidence="6">
    <location>
        <begin position="221"/>
        <end position="243"/>
    </location>
</feature>
<evidence type="ECO:0000313" key="7">
    <source>
        <dbReference type="EMBL" id="BBU47740.1"/>
    </source>
</evidence>
<protein>
    <recommendedName>
        <fullName evidence="9">Amino acid permease</fullName>
    </recommendedName>
</protein>
<sequence length="454" mass="51261">MKNKLTEKQFFLYGLNYIVGFGFLATITSVISRGLWGMLIFSLTAFISFSVILAFARGSQEYSSELGGTYVYAKKASKNKWWVFFNGWNQFAQVPLFSATTILFFSNLLAEFDKGNQLIYQIVSLIFFLTLAVITTFGIKVSKMFILASAIIKWSTIILGVIFGVYLSLYTNNFSNNFLLVDKISVSVITTSVLNFIYSFGGAEGLAGIRAEVQTNRFKKILMLIFITVLSIYFTLYILLLGLDLSVFKGSLTFSILYNKILGITGLIIFAIGTLFNRISSTLSSNIYYARMIVPLAEDGFIPKTFAHKSKNGEYKNALILSTSFSFISMIIFTVIPIVLGVKDQFSFILNVGNIVFLVQYFLTILSILIISLKHKHFKLPIWEIIVYIIALLLIAFITLSNLFPILVGEKFTIESLFLLPSYLGVMLVGYILWGIYYFVKKRKSKKIIIVKNT</sequence>
<evidence type="ECO:0000256" key="3">
    <source>
        <dbReference type="ARBA" id="ARBA00022692"/>
    </source>
</evidence>
<dbReference type="KEGG" id="mfel:JPM2_4330"/>
<evidence type="ECO:0000256" key="4">
    <source>
        <dbReference type="ARBA" id="ARBA00022989"/>
    </source>
</evidence>
<keyword evidence="4 6" id="KW-1133">Transmembrane helix</keyword>
<feature type="transmembrane region" description="Helical" evidence="6">
    <location>
        <begin position="37"/>
        <end position="56"/>
    </location>
</feature>
<feature type="transmembrane region" description="Helical" evidence="6">
    <location>
        <begin position="151"/>
        <end position="169"/>
    </location>
</feature>
<dbReference type="PIRSF" id="PIRSF006060">
    <property type="entry name" value="AA_transporter"/>
    <property type="match status" value="1"/>
</dbReference>
<evidence type="ECO:0000256" key="2">
    <source>
        <dbReference type="ARBA" id="ARBA00022475"/>
    </source>
</evidence>
<dbReference type="EMBL" id="AP022325">
    <property type="protein sequence ID" value="BBU47740.1"/>
    <property type="molecule type" value="Genomic_DNA"/>
</dbReference>
<reference evidence="7 8" key="1">
    <citation type="submission" date="2020-01" db="EMBL/GenBank/DDBJ databases">
        <title>Complete genome sequence of Mycoplasma felis strain Myco-2.</title>
        <authorList>
            <person name="Kinoshita Y."/>
            <person name="Niwa H."/>
            <person name="Uchida-Fujii E."/>
            <person name="Nukada T."/>
        </authorList>
    </citation>
    <scope>NUCLEOTIDE SEQUENCE [LARGE SCALE GENOMIC DNA]</scope>
    <source>
        <strain evidence="7 8">Myco-2</strain>
    </source>
</reference>
<dbReference type="Pfam" id="PF13520">
    <property type="entry name" value="AA_permease_2"/>
    <property type="match status" value="1"/>
</dbReference>
<proteinExistence type="predicted"/>
<feature type="transmembrane region" description="Helical" evidence="6">
    <location>
        <begin position="318"/>
        <end position="342"/>
    </location>
</feature>
<feature type="transmembrane region" description="Helical" evidence="6">
    <location>
        <begin position="385"/>
        <end position="408"/>
    </location>
</feature>
<evidence type="ECO:0008006" key="9">
    <source>
        <dbReference type="Google" id="ProtNLM"/>
    </source>
</evidence>
<keyword evidence="8" id="KW-1185">Reference proteome</keyword>
<dbReference type="PANTHER" id="PTHR42770">
    <property type="entry name" value="AMINO ACID TRANSPORTER-RELATED"/>
    <property type="match status" value="1"/>
</dbReference>
<comment type="subcellular location">
    <subcellularLocation>
        <location evidence="1">Cell membrane</location>
        <topology evidence="1">Multi-pass membrane protein</topology>
    </subcellularLocation>
</comment>
<feature type="transmembrane region" description="Helical" evidence="6">
    <location>
        <begin position="118"/>
        <end position="139"/>
    </location>
</feature>
<dbReference type="InterPro" id="IPR002293">
    <property type="entry name" value="AA/rel_permease1"/>
</dbReference>
<dbReference type="PANTHER" id="PTHR42770:SF18">
    <property type="entry name" value="ARGININE_AGMATINE ANTIPORTER"/>
    <property type="match status" value="1"/>
</dbReference>
<keyword evidence="2" id="KW-1003">Cell membrane</keyword>
<dbReference type="GO" id="GO:0022857">
    <property type="term" value="F:transmembrane transporter activity"/>
    <property type="evidence" value="ECO:0007669"/>
    <property type="project" value="InterPro"/>
</dbReference>
<accession>A0A809RVQ7</accession>
<feature type="transmembrane region" description="Helical" evidence="6">
    <location>
        <begin position="420"/>
        <end position="440"/>
    </location>
</feature>
<evidence type="ECO:0000256" key="5">
    <source>
        <dbReference type="ARBA" id="ARBA00023136"/>
    </source>
</evidence>
<feature type="transmembrane region" description="Helical" evidence="6">
    <location>
        <begin position="348"/>
        <end position="373"/>
    </location>
</feature>
<evidence type="ECO:0000256" key="6">
    <source>
        <dbReference type="SAM" id="Phobius"/>
    </source>
</evidence>
<dbReference type="InterPro" id="IPR050367">
    <property type="entry name" value="APC_superfamily"/>
</dbReference>
<evidence type="ECO:0000313" key="8">
    <source>
        <dbReference type="Proteomes" id="UP000464317"/>
    </source>
</evidence>
<dbReference type="Gene3D" id="1.20.1740.10">
    <property type="entry name" value="Amino acid/polyamine transporter I"/>
    <property type="match status" value="1"/>
</dbReference>
<evidence type="ECO:0000256" key="1">
    <source>
        <dbReference type="ARBA" id="ARBA00004651"/>
    </source>
</evidence>
<organism evidence="7 8">
    <name type="scientific">Mycoplasmopsis felis</name>
    <dbReference type="NCBI Taxonomy" id="33923"/>
    <lineage>
        <taxon>Bacteria</taxon>
        <taxon>Bacillati</taxon>
        <taxon>Mycoplasmatota</taxon>
        <taxon>Mycoplasmoidales</taxon>
        <taxon>Metamycoplasmataceae</taxon>
        <taxon>Mycoplasmopsis</taxon>
    </lineage>
</organism>
<dbReference type="Proteomes" id="UP000464317">
    <property type="component" value="Chromosome"/>
</dbReference>
<dbReference type="AlphaFoldDB" id="A0A809RVQ7"/>
<dbReference type="GO" id="GO:0005886">
    <property type="term" value="C:plasma membrane"/>
    <property type="evidence" value="ECO:0007669"/>
    <property type="project" value="UniProtKB-SubCell"/>
</dbReference>
<name>A0A809RVQ7_9BACT</name>
<feature type="transmembrane region" description="Helical" evidence="6">
    <location>
        <begin position="12"/>
        <end position="31"/>
    </location>
</feature>
<keyword evidence="5 6" id="KW-0472">Membrane</keyword>
<gene>
    <name evidence="7" type="ORF">JPM2_4330</name>
</gene>
<feature type="transmembrane region" description="Helical" evidence="6">
    <location>
        <begin position="189"/>
        <end position="209"/>
    </location>
</feature>
<feature type="transmembrane region" description="Helical" evidence="6">
    <location>
        <begin position="255"/>
        <end position="276"/>
    </location>
</feature>
<keyword evidence="3 6" id="KW-0812">Transmembrane</keyword>